<evidence type="ECO:0000313" key="12">
    <source>
        <dbReference type="Proteomes" id="UP000008144"/>
    </source>
</evidence>
<dbReference type="InterPro" id="IPR047503">
    <property type="entry name" value="UBR-box_UBR5"/>
</dbReference>
<evidence type="ECO:0000256" key="3">
    <source>
        <dbReference type="ARBA" id="ARBA00022786"/>
    </source>
</evidence>
<feature type="region of interest" description="Disordered" evidence="7">
    <location>
        <begin position="1551"/>
        <end position="1675"/>
    </location>
</feature>
<dbReference type="Gene3D" id="3.90.1750.10">
    <property type="entry name" value="Hect, E3 ligase catalytic domains"/>
    <property type="match status" value="1"/>
</dbReference>
<dbReference type="PANTHER" id="PTHR46276">
    <property type="entry name" value="E3 UBIQUITIN-PROTEIN LIGASE UBR5"/>
    <property type="match status" value="1"/>
</dbReference>
<keyword evidence="4" id="KW-0862">Zinc</keyword>
<feature type="compositionally biased region" description="Basic and acidic residues" evidence="7">
    <location>
        <begin position="1563"/>
        <end position="1573"/>
    </location>
</feature>
<feature type="compositionally biased region" description="Low complexity" evidence="7">
    <location>
        <begin position="956"/>
        <end position="968"/>
    </location>
</feature>
<dbReference type="Ensembl" id="ENSCINT00000017607.3">
    <property type="protein sequence ID" value="ENSCINP00000017607.3"/>
    <property type="gene ID" value="ENSCING00000008630.3"/>
</dbReference>
<feature type="compositionally biased region" description="Basic and acidic residues" evidence="7">
    <location>
        <begin position="2054"/>
        <end position="2067"/>
    </location>
</feature>
<feature type="region of interest" description="Disordered" evidence="7">
    <location>
        <begin position="1991"/>
        <end position="2012"/>
    </location>
</feature>
<dbReference type="FunFam" id="3.90.1750.10:FF:000066">
    <property type="entry name" value="E3 ubiquitin-protein ligase UBR5 isoform X1"/>
    <property type="match status" value="1"/>
</dbReference>
<dbReference type="GO" id="GO:0034450">
    <property type="term" value="F:ubiquitin-ubiquitin ligase activity"/>
    <property type="evidence" value="ECO:0000318"/>
    <property type="project" value="GO_Central"/>
</dbReference>
<dbReference type="GeneTree" id="ENSGT00940000156357"/>
<feature type="region of interest" description="Disordered" evidence="7">
    <location>
        <begin position="2054"/>
        <end position="2174"/>
    </location>
</feature>
<feature type="compositionally biased region" description="Basic and acidic residues" evidence="7">
    <location>
        <begin position="80"/>
        <end position="94"/>
    </location>
</feature>
<dbReference type="EMBL" id="EAAA01001476">
    <property type="status" value="NOT_ANNOTATED_CDS"/>
    <property type="molecule type" value="Genomic_DNA"/>
</dbReference>
<feature type="compositionally biased region" description="Basic and acidic residues" evidence="7">
    <location>
        <begin position="1583"/>
        <end position="1595"/>
    </location>
</feature>
<dbReference type="SUPFAM" id="SSF50985">
    <property type="entry name" value="RCC1/BLIP-II"/>
    <property type="match status" value="1"/>
</dbReference>
<dbReference type="FunFam" id="3.30.2410.10:FF:000008">
    <property type="entry name" value="Putative E3 ubiquitin-protein ligase UBR5"/>
    <property type="match status" value="1"/>
</dbReference>
<dbReference type="FunFam" id="1.10.8.10:FF:000009">
    <property type="entry name" value="Putative E3 ubiquitin-protein ligase UBR5"/>
    <property type="match status" value="1"/>
</dbReference>
<feature type="region of interest" description="Disordered" evidence="7">
    <location>
        <begin position="80"/>
        <end position="111"/>
    </location>
</feature>
<dbReference type="InterPro" id="IPR009091">
    <property type="entry name" value="RCC1/BLIP-II"/>
</dbReference>
<reference evidence="11" key="4">
    <citation type="submission" date="2025-09" db="UniProtKB">
        <authorList>
            <consortium name="Ensembl"/>
        </authorList>
    </citation>
    <scope>IDENTIFICATION</scope>
</reference>
<dbReference type="GO" id="GO:0003723">
    <property type="term" value="F:RNA binding"/>
    <property type="evidence" value="ECO:0007669"/>
    <property type="project" value="InterPro"/>
</dbReference>
<dbReference type="HOGENOM" id="CLU_000257_0_0_1"/>
<proteinExistence type="predicted"/>
<organism evidence="11 12">
    <name type="scientific">Ciona intestinalis</name>
    <name type="common">Transparent sea squirt</name>
    <name type="synonym">Ascidia intestinalis</name>
    <dbReference type="NCBI Taxonomy" id="7719"/>
    <lineage>
        <taxon>Eukaryota</taxon>
        <taxon>Metazoa</taxon>
        <taxon>Chordata</taxon>
        <taxon>Tunicata</taxon>
        <taxon>Ascidiacea</taxon>
        <taxon>Phlebobranchia</taxon>
        <taxon>Cionidae</taxon>
        <taxon>Ciona</taxon>
    </lineage>
</organism>
<evidence type="ECO:0000256" key="4">
    <source>
        <dbReference type="ARBA" id="ARBA00022833"/>
    </source>
</evidence>
<dbReference type="GO" id="GO:0000209">
    <property type="term" value="P:protein polyubiquitination"/>
    <property type="evidence" value="ECO:0000318"/>
    <property type="project" value="GO_Central"/>
</dbReference>
<evidence type="ECO:0000256" key="5">
    <source>
        <dbReference type="PROSITE-ProRule" id="PRU00104"/>
    </source>
</evidence>
<dbReference type="SUPFAM" id="SSF63570">
    <property type="entry name" value="PABC (PABP) domain"/>
    <property type="match status" value="1"/>
</dbReference>
<feature type="compositionally biased region" description="Basic and acidic residues" evidence="7">
    <location>
        <begin position="2088"/>
        <end position="2104"/>
    </location>
</feature>
<dbReference type="InterPro" id="IPR000569">
    <property type="entry name" value="HECT_dom"/>
</dbReference>
<dbReference type="EMBL" id="EAAA01001475">
    <property type="status" value="NOT_ANNOTATED_CDS"/>
    <property type="molecule type" value="Genomic_DNA"/>
</dbReference>
<dbReference type="SMART" id="SM00396">
    <property type="entry name" value="ZnF_UBR1"/>
    <property type="match status" value="1"/>
</dbReference>
<dbReference type="InterPro" id="IPR024725">
    <property type="entry name" value="UBR5_UBA"/>
</dbReference>
<dbReference type="InterPro" id="IPR002004">
    <property type="entry name" value="PABP_HYD_C"/>
</dbReference>
<protein>
    <recommendedName>
        <fullName evidence="13">Zinc finger protein</fullName>
    </recommendedName>
</protein>
<evidence type="ECO:0000256" key="2">
    <source>
        <dbReference type="ARBA" id="ARBA00022771"/>
    </source>
</evidence>
<feature type="compositionally biased region" description="Polar residues" evidence="7">
    <location>
        <begin position="2477"/>
        <end position="2494"/>
    </location>
</feature>
<feature type="compositionally biased region" description="Polar residues" evidence="7">
    <location>
        <begin position="2164"/>
        <end position="2174"/>
    </location>
</feature>
<dbReference type="GO" id="GO:0005634">
    <property type="term" value="C:nucleus"/>
    <property type="evidence" value="ECO:0000318"/>
    <property type="project" value="GO_Central"/>
</dbReference>
<feature type="region of interest" description="Disordered" evidence="7">
    <location>
        <begin position="1280"/>
        <end position="1317"/>
    </location>
</feature>
<dbReference type="EMBL" id="EAAA01001472">
    <property type="status" value="NOT_ANNOTATED_CDS"/>
    <property type="molecule type" value="Genomic_DNA"/>
</dbReference>
<feature type="compositionally biased region" description="Polar residues" evidence="7">
    <location>
        <begin position="316"/>
        <end position="337"/>
    </location>
</feature>
<dbReference type="CDD" id="cd14423">
    <property type="entry name" value="CUE_UBR5"/>
    <property type="match status" value="1"/>
</dbReference>
<evidence type="ECO:0000259" key="10">
    <source>
        <dbReference type="PROSITE" id="PS51309"/>
    </source>
</evidence>
<feature type="compositionally biased region" description="Polar residues" evidence="7">
    <location>
        <begin position="1706"/>
        <end position="1719"/>
    </location>
</feature>
<evidence type="ECO:0000256" key="7">
    <source>
        <dbReference type="SAM" id="MobiDB-lite"/>
    </source>
</evidence>
<evidence type="ECO:0000259" key="8">
    <source>
        <dbReference type="PROSITE" id="PS50237"/>
    </source>
</evidence>
<evidence type="ECO:0000313" key="11">
    <source>
        <dbReference type="Ensembl" id="ENSCINP00000017607.3"/>
    </source>
</evidence>
<feature type="domain" description="HECT" evidence="8">
    <location>
        <begin position="2526"/>
        <end position="2812"/>
    </location>
</feature>
<dbReference type="Gene3D" id="3.30.2410.10">
    <property type="entry name" value="Hect, E3 ligase catalytic domain"/>
    <property type="match status" value="1"/>
</dbReference>
<dbReference type="PANTHER" id="PTHR46276:SF1">
    <property type="entry name" value="E3 UBIQUITIN-PROTEIN LIGASE UBR5"/>
    <property type="match status" value="1"/>
</dbReference>
<dbReference type="EMBL" id="EAAA01001473">
    <property type="status" value="NOT_ANNOTATED_CDS"/>
    <property type="molecule type" value="Genomic_DNA"/>
</dbReference>
<name>F7AHP3_CIOIN</name>
<reference evidence="11" key="2">
    <citation type="journal article" date="2008" name="Genome Biol.">
        <title>Improved genome assembly and evidence-based global gene model set for the chordate Ciona intestinalis: new insight into intron and operon populations.</title>
        <authorList>
            <person name="Satou Y."/>
            <person name="Mineta K."/>
            <person name="Ogasawara M."/>
            <person name="Sasakura Y."/>
            <person name="Shoguchi E."/>
            <person name="Ueno K."/>
            <person name="Yamada L."/>
            <person name="Matsumoto J."/>
            <person name="Wasserscheid J."/>
            <person name="Dewar K."/>
            <person name="Wiley G.B."/>
            <person name="Macmil S.L."/>
            <person name="Roe B.A."/>
            <person name="Zeller R.W."/>
            <person name="Hastings K.E."/>
            <person name="Lemaire P."/>
            <person name="Lindquist E."/>
            <person name="Endo T."/>
            <person name="Hotta K."/>
            <person name="Inaba K."/>
        </authorList>
    </citation>
    <scope>NUCLEOTIDE SEQUENCE [LARGE SCALE GENOMIC DNA]</scope>
    <source>
        <strain evidence="11">wild type</strain>
    </source>
</reference>
<dbReference type="STRING" id="7719.ENSCINP00000017607"/>
<dbReference type="Pfam" id="PF00658">
    <property type="entry name" value="MLLE"/>
    <property type="match status" value="1"/>
</dbReference>
<dbReference type="FunCoup" id="F7AHP3">
    <property type="interactions" value="541"/>
</dbReference>
<feature type="compositionally biased region" description="Polar residues" evidence="7">
    <location>
        <begin position="1289"/>
        <end position="1310"/>
    </location>
</feature>
<dbReference type="Gene3D" id="1.10.1900.10">
    <property type="entry name" value="c-terminal domain of poly(a) binding protein"/>
    <property type="match status" value="1"/>
</dbReference>
<feature type="active site" description="Glycyl thioester intermediate" evidence="5">
    <location>
        <position position="2781"/>
    </location>
</feature>
<dbReference type="EMBL" id="EAAA01001471">
    <property type="status" value="NOT_ANNOTATED_CDS"/>
    <property type="molecule type" value="Genomic_DNA"/>
</dbReference>
<reference evidence="12" key="1">
    <citation type="journal article" date="2002" name="Science">
        <title>The draft genome of Ciona intestinalis: insights into chordate and vertebrate origins.</title>
        <authorList>
            <person name="Dehal P."/>
            <person name="Satou Y."/>
            <person name="Campbell R.K."/>
            <person name="Chapman J."/>
            <person name="Degnan B."/>
            <person name="De Tomaso A."/>
            <person name="Davidson B."/>
            <person name="Di Gregorio A."/>
            <person name="Gelpke M."/>
            <person name="Goodstein D.M."/>
            <person name="Harafuji N."/>
            <person name="Hastings K.E."/>
            <person name="Ho I."/>
            <person name="Hotta K."/>
            <person name="Huang W."/>
            <person name="Kawashima T."/>
            <person name="Lemaire P."/>
            <person name="Martinez D."/>
            <person name="Meinertzhagen I.A."/>
            <person name="Necula S."/>
            <person name="Nonaka M."/>
            <person name="Putnam N."/>
            <person name="Rash S."/>
            <person name="Saiga H."/>
            <person name="Satake M."/>
            <person name="Terry A."/>
            <person name="Yamada L."/>
            <person name="Wang H.G."/>
            <person name="Awazu S."/>
            <person name="Azumi K."/>
            <person name="Boore J."/>
            <person name="Branno M."/>
            <person name="Chin-Bow S."/>
            <person name="DeSantis R."/>
            <person name="Doyle S."/>
            <person name="Francino P."/>
            <person name="Keys D.N."/>
            <person name="Haga S."/>
            <person name="Hayashi H."/>
            <person name="Hino K."/>
            <person name="Imai K.S."/>
            <person name="Inaba K."/>
            <person name="Kano S."/>
            <person name="Kobayashi K."/>
            <person name="Kobayashi M."/>
            <person name="Lee B.I."/>
            <person name="Makabe K.W."/>
            <person name="Manohar C."/>
            <person name="Matassi G."/>
            <person name="Medina M."/>
            <person name="Mochizuki Y."/>
            <person name="Mount S."/>
            <person name="Morishita T."/>
            <person name="Miura S."/>
            <person name="Nakayama A."/>
            <person name="Nishizaka S."/>
            <person name="Nomoto H."/>
            <person name="Ohta F."/>
            <person name="Oishi K."/>
            <person name="Rigoutsos I."/>
            <person name="Sano M."/>
            <person name="Sasaki A."/>
            <person name="Sasakura Y."/>
            <person name="Shoguchi E."/>
            <person name="Shin-i T."/>
            <person name="Spagnuolo A."/>
            <person name="Stainier D."/>
            <person name="Suzuki M.M."/>
            <person name="Tassy O."/>
            <person name="Takatori N."/>
            <person name="Tokuoka M."/>
            <person name="Yagi K."/>
            <person name="Yoshizaki F."/>
            <person name="Wada S."/>
            <person name="Zhang C."/>
            <person name="Hyatt P.D."/>
            <person name="Larimer F."/>
            <person name="Detter C."/>
            <person name="Doggett N."/>
            <person name="Glavina T."/>
            <person name="Hawkins T."/>
            <person name="Richardson P."/>
            <person name="Lucas S."/>
            <person name="Kohara Y."/>
            <person name="Levine M."/>
            <person name="Satoh N."/>
            <person name="Rokhsar D.S."/>
        </authorList>
    </citation>
    <scope>NUCLEOTIDE SEQUENCE [LARGE SCALE GENOMIC DNA]</scope>
</reference>
<dbReference type="SUPFAM" id="SSF56204">
    <property type="entry name" value="Hect, E3 ligase catalytic domain"/>
    <property type="match status" value="1"/>
</dbReference>
<dbReference type="Proteomes" id="UP000008144">
    <property type="component" value="Chromosome 2"/>
</dbReference>
<feature type="compositionally biased region" description="Low complexity" evidence="7">
    <location>
        <begin position="2121"/>
        <end position="2135"/>
    </location>
</feature>
<feature type="zinc finger region" description="UBR-type" evidence="6">
    <location>
        <begin position="1166"/>
        <end position="1234"/>
    </location>
</feature>
<dbReference type="EMBL" id="EAAA01001474">
    <property type="status" value="NOT_ANNOTATED_CDS"/>
    <property type="molecule type" value="Genomic_DNA"/>
</dbReference>
<dbReference type="InterPro" id="IPR003126">
    <property type="entry name" value="Znf_UBR"/>
</dbReference>
<feature type="region of interest" description="Disordered" evidence="7">
    <location>
        <begin position="1691"/>
        <end position="1731"/>
    </location>
</feature>
<reference evidence="11" key="3">
    <citation type="submission" date="2025-08" db="UniProtKB">
        <authorList>
            <consortium name="Ensembl"/>
        </authorList>
    </citation>
    <scope>IDENTIFICATION</scope>
</reference>
<dbReference type="GO" id="GO:0090263">
    <property type="term" value="P:positive regulation of canonical Wnt signaling pathway"/>
    <property type="evidence" value="ECO:0000318"/>
    <property type="project" value="GO_Central"/>
</dbReference>
<dbReference type="GO" id="GO:0008270">
    <property type="term" value="F:zinc ion binding"/>
    <property type="evidence" value="ECO:0007669"/>
    <property type="project" value="UniProtKB-KW"/>
</dbReference>
<feature type="compositionally biased region" description="Acidic residues" evidence="7">
    <location>
        <begin position="1596"/>
        <end position="1620"/>
    </location>
</feature>
<dbReference type="Pfam" id="PF00632">
    <property type="entry name" value="HECT"/>
    <property type="match status" value="1"/>
</dbReference>
<feature type="region of interest" description="Disordered" evidence="7">
    <location>
        <begin position="284"/>
        <end position="348"/>
    </location>
</feature>
<dbReference type="SMART" id="SM00517">
    <property type="entry name" value="PolyA"/>
    <property type="match status" value="1"/>
</dbReference>
<dbReference type="SMART" id="SM00119">
    <property type="entry name" value="HECTc"/>
    <property type="match status" value="1"/>
</dbReference>
<feature type="domain" description="UBR-type" evidence="9">
    <location>
        <begin position="1166"/>
        <end position="1234"/>
    </location>
</feature>
<evidence type="ECO:0000256" key="6">
    <source>
        <dbReference type="PROSITE-ProRule" id="PRU00508"/>
    </source>
</evidence>
<keyword evidence="2" id="KW-0863">Zinc-finger</keyword>
<dbReference type="InterPro" id="IPR036053">
    <property type="entry name" value="PABP-dom"/>
</dbReference>
<evidence type="ECO:0000256" key="1">
    <source>
        <dbReference type="ARBA" id="ARBA00022723"/>
    </source>
</evidence>
<evidence type="ECO:0008006" key="13">
    <source>
        <dbReference type="Google" id="ProtNLM"/>
    </source>
</evidence>
<accession>F7AHP3</accession>
<dbReference type="Gene3D" id="3.30.2160.10">
    <property type="entry name" value="Hect, E3 ligase catalytic domain"/>
    <property type="match status" value="1"/>
</dbReference>
<dbReference type="InterPro" id="IPR035983">
    <property type="entry name" value="Hect_E3_ubiquitin_ligase"/>
</dbReference>
<dbReference type="Gene3D" id="1.10.8.10">
    <property type="entry name" value="DNA helicase RuvA subunit, C-terminal domain"/>
    <property type="match status" value="1"/>
</dbReference>
<feature type="compositionally biased region" description="Polar residues" evidence="7">
    <location>
        <begin position="2068"/>
        <end position="2087"/>
    </location>
</feature>
<dbReference type="PROSITE" id="PS50237">
    <property type="entry name" value="HECT"/>
    <property type="match status" value="1"/>
</dbReference>
<evidence type="ECO:0000259" key="9">
    <source>
        <dbReference type="PROSITE" id="PS51157"/>
    </source>
</evidence>
<feature type="compositionally biased region" description="Low complexity" evidence="7">
    <location>
        <begin position="1994"/>
        <end position="2012"/>
    </location>
</feature>
<dbReference type="GO" id="GO:0005737">
    <property type="term" value="C:cytoplasm"/>
    <property type="evidence" value="ECO:0000318"/>
    <property type="project" value="GO_Central"/>
</dbReference>
<keyword evidence="12" id="KW-1185">Reference proteome</keyword>
<dbReference type="PROSITE" id="PS51157">
    <property type="entry name" value="ZF_UBR"/>
    <property type="match status" value="1"/>
</dbReference>
<dbReference type="PROSITE" id="PS51309">
    <property type="entry name" value="PABC"/>
    <property type="match status" value="1"/>
</dbReference>
<dbReference type="CDD" id="cd19675">
    <property type="entry name" value="UBR-box_UBR5"/>
    <property type="match status" value="1"/>
</dbReference>
<feature type="region of interest" description="Disordered" evidence="7">
    <location>
        <begin position="956"/>
        <end position="981"/>
    </location>
</feature>
<sequence length="2812" mass="314191">VSNVRFVVHPLTKGSRTRINKLLRLSESTFSAHNSDLPPVLKILQQQVISDCAVGPNHLSFLLDDGRVCRVGYTAKSRVAHSEKTSEDLPKEKNQQNSRAGTRMCKSMRTSSDPPWALTADFLGMGSSGSWSRWGNRIGVVRSTTSSSGNTLHETIISSSSIRLIRTGQVRGRNLPLMSSGQRAILSAQVPEDLINQVQNVLQGKSRNVIIRELQRTSLDVNLAVNNLLSRDDEDNDDMDDAVGADYIHGEELMSLFEGAVNSGDHPRVVIDAETMLPEDLLGYTFPSRTSTQQRGLGGSSDRNADKEEPDEESSKQGSSNWSEAKNSDSAQASKPQTKPIPGKVVGSSVDSGLTLGSDIEWWMDGDEPVKFKLIGAMHSELTGVDLEGCLRQWKWSSEKPYHETNFHPRTEFLELGEDKISFLATSSIRASVVTEGGAVATWMDETVCAHTGSLESPRQPSDSLRNEKVKSLCICPLYSAVLTEAGRVYWWGILPFSQRKKLLEKSQNNLLQNTEKFITNLVSINFNPQISVGSQVCLRSLPSYHAGSIAINTSSGEPRVGRLLEVVWSLEKKCSFKILSSSQQVTKIYTILYYSQKKKMKSSLSPSKLLSETSLLDSCKPGKRKRDSSVDKEENKEEENTEQWDLREVVFVEDVKSVPIGKVEKVDGNIVAVNFSSDNPGNRDSSLQSCRLLHKDDVVIVKTQAPRMLDCLQKTPRKLQCDPQLKLHCISAMETGITAVANKMNNNLGCIHLSLTSGKVTSRRRFPTKIDSFLRPTQKPNKTKSCKLLNKGQEYPSLLVDYNSMVYPLLGDENGGIKDPIWADIPPLFASGMGVHSENLPSKFSHRMHAVTVLAFRNHVLMPLVLRRDRVAFESLISSVESNQAQGWIHVFNQEKCDGQRNLLHMCIEMTIPSSNKEQKADEKSVAAENRELRWFSDRMEAVNAIANAISLVNRSSPQSSRNQSEPVPRPAQRPASTAGVNQDFYSRAHGLLGELVNPEVSPPQSPVLTWPPELPSYWNQMSIAFTFCVIIFNVIIKTSNQAIGTAIIFDKETSEFPSEMRDRGTRGDAVAILKLLCKSKSLQPFIKTLLTLKDASGYTPFMFAVAHRAYTAAQVLFQAALDIAKDASDETNDKKDDINNLMPMLYPAGSHPDDNPLYMLCCNDTCSFTWTGIQHINQDIFECLTCGLTESLCCCTECARVCHKGHDCKLKRTNPTAYCDCWEKCACKSLVAGDNTERTALLRTLIYTTKLYEKPDSSGQHIMQFLIQTIARQLQEHGQYRPPNRSARITLSTSRTRVSHAKSPQQDQDWPEHDLRPPQFCQGALLLLLDDWKSLRSLILSGCDSRRDNQCMSSQTSEDRGTFYLLPEDEKILDNQTGTSRLDIFTHTLLVKCPNAEFVDKLLETLIHSIQTKKGKQKDESIMVARRFLRSVIRIYIVLTAQLTPEKVVTQSTLYHQPLYKCRIAFMALLPLAAEELCETAESLIAPVRMGVARPTTPFPLVITNSDVTNGSSTAFSRLPFPPSTRPTISQFTSFSQIQTNYVLRNNPEDQNIMGSMANDGEPHEDSRDVNMDDEDEENEENNRGEEGVRESEERGEEEDDEDDEDEEERESDMDLSDFELCLPDSDSESAASNETYQRSRRRDHESQDKDDDDSEENDEEDTDSDHWEDEVPLESKILYYPRQATRQLRDQARQAPHAMQWAMESNSTARIKSPNNASAASSSRATGGLSGVTSPVITILDRHRALNNRAKPDEARPNSSAVTNAQLSRLFGICMREISHLVSVLRKGDYLSEAPLSTVLEISFKESTELRNFIEQRTEATWQWLRSVVSATEAQLRYGQVLSIASSPAHPEHPNYKSKHSTNMSEETAARQKFGFKSLKNVTKFKINSRFQDFLSYALSLMRSHTNEHSDLLPIVDVSALKHIAYVLDAYIFYLRGLSYKNTEGKKTGDSSRHSISLDIGYDNSENDEEDDDFMNFPGDLYSVAIQQDASSTKSTEDSSSSLSQPPQSFFRRSESMDFLGESEIPNLFEVIPLPVALPLAEKPHLLQPTARKEDLFGRPRIDSSHSATSSMGLSSRVASVNDVNQEKEENKDQLSEESSKKKQIVAESSTLGSSNFSPVLESVESSSVDPETQSTSTSIPGSSENNSSGVKSSIEEKEAPSTSDDPTSITDFQLSLSSNLMSADVVLQQSRLTLELFSKVFLEDVGAEPKSILHELGGFEVRESKFRKMMEKLRTGHSIDLQLNVERPRDSLIRQTFKQLNQHFKRRCGSSQPMAVVRVKVIFKNEPGEGTGVARSFYTAICEALLSSERLPLMDGVLPGKPARMSATTMHPMLVARLYKSEREREQRTRTARYRERNAGGRRVFTTSGPTPLLLSAPPYFKKSSSRANRAYERSKQAIGERLYPKVMAIHPVWVPKITGMLLGLPAYELLLLLRSERNLYDRVHQAASLLDEVHYDPLQDDNAGGTTTTTGRQESAAGQGSRPGSATGESRNDREEASVNEEVDGGPPLFFQPGKRGMYAPTSWGEMTDTRLNAYRNVGRILGLCLLQNELSPLPLCRHVLKVILNRKVNWHDLAFFDPTLYESLRQLVLDGESEDGGVLDALELTFSVDLQPEEGGQQVSLIPDGDAIPVTKSNVRDYVRRYALQRMLVCCKKPLEKIRQGVYDVLPKSALQSITAEDLRLLANGCGHVGVHTLISYTLFNDESGKNGTSAEKLTQFKRWFWSVVDRFSAVERQELLYFWTGSPALPASEDGFQPMPTITIRPPDDHHLPTANTCISRLYVPLYSSRKILRHKLGIAIKTKNFGFV</sequence>
<dbReference type="GO" id="GO:0043130">
    <property type="term" value="F:ubiquitin binding"/>
    <property type="evidence" value="ECO:0007669"/>
    <property type="project" value="InterPro"/>
</dbReference>
<feature type="domain" description="PABC" evidence="10">
    <location>
        <begin position="2383"/>
        <end position="2460"/>
    </location>
</feature>
<feature type="compositionally biased region" description="Polar residues" evidence="7">
    <location>
        <begin position="2110"/>
        <end position="2120"/>
    </location>
</feature>
<feature type="compositionally biased region" description="Low complexity" evidence="7">
    <location>
        <begin position="2145"/>
        <end position="2156"/>
    </location>
</feature>
<dbReference type="Pfam" id="PF11547">
    <property type="entry name" value="E3_UbLigase_EDD"/>
    <property type="match status" value="1"/>
</dbReference>
<feature type="region of interest" description="Disordered" evidence="7">
    <location>
        <begin position="619"/>
        <end position="640"/>
    </location>
</feature>
<feature type="compositionally biased region" description="Acidic residues" evidence="7">
    <location>
        <begin position="1651"/>
        <end position="1675"/>
    </location>
</feature>
<keyword evidence="3 5" id="KW-0833">Ubl conjugation pathway</keyword>
<feature type="region of interest" description="Disordered" evidence="7">
    <location>
        <begin position="2463"/>
        <end position="2519"/>
    </location>
</feature>
<keyword evidence="1" id="KW-0479">Metal-binding</keyword>
<dbReference type="OMA" id="IRDPNWL"/>
<dbReference type="InParanoid" id="F7AHP3"/>